<evidence type="ECO:0000256" key="4">
    <source>
        <dbReference type="SAM" id="SignalP"/>
    </source>
</evidence>
<accession>A0A5C8KBA6</accession>
<dbReference type="RefSeq" id="WP_147921049.1">
    <property type="nucleotide sequence ID" value="NZ_VRTY01000020.1"/>
</dbReference>
<dbReference type="InterPro" id="IPR029058">
    <property type="entry name" value="AB_hydrolase_fold"/>
</dbReference>
<feature type="domain" description="4-O-methyl-glucuronoyl methylesterase-like" evidence="5">
    <location>
        <begin position="189"/>
        <end position="370"/>
    </location>
</feature>
<protein>
    <submittedName>
        <fullName evidence="6">Acetylxylan esterase</fullName>
    </submittedName>
</protein>
<organism evidence="6 7">
    <name type="scientific">Pontibacter qinzhouensis</name>
    <dbReference type="NCBI Taxonomy" id="2603253"/>
    <lineage>
        <taxon>Bacteria</taxon>
        <taxon>Pseudomonadati</taxon>
        <taxon>Bacteroidota</taxon>
        <taxon>Cytophagia</taxon>
        <taxon>Cytophagales</taxon>
        <taxon>Hymenobacteraceae</taxon>
        <taxon>Pontibacter</taxon>
    </lineage>
</organism>
<feature type="chain" id="PRO_5022876956" evidence="4">
    <location>
        <begin position="22"/>
        <end position="422"/>
    </location>
</feature>
<dbReference type="Proteomes" id="UP000321926">
    <property type="component" value="Unassembled WGS sequence"/>
</dbReference>
<sequence>MPYKKLLLLLLAVLALLPASAQNFDEEKVQPYALPDPLVFEDGTKVKNTRQWKKKRRAEILELFEQEMYGRSPGKPEHMTFQVFEQDAQALNGKATRKQITVYFTGRQDGPKMDILLYLPNQVKGKVPVFLGLNFQGNHAVHTDTAIKLSPNWVWGGGAGVVNNISTEKSRGATASRWPIELILERGYGVATVFANDIDPDKHDNFQNGVHALYPELQNRGDNFSTMSAWAWGLSRTLDYLETDRQVDGKKVMLFGFSRMGKAALWAGARDERFAMVISNESGGGGAALSKRKYGEDVERLTRGNPHWFAANFKKYNKNEEALPFDQHMVMALIAPRPLYIASAEEDRGADPYGEFLAAKAADPVYRFLGTEGLPAADFPPLNQSVQGRIGYHIRTGKHDVTEFDWMQYLNFADKHFGVRKR</sequence>
<evidence type="ECO:0000313" key="6">
    <source>
        <dbReference type="EMBL" id="TXK48984.1"/>
    </source>
</evidence>
<dbReference type="Pfam" id="PF22244">
    <property type="entry name" value="GCE_fung"/>
    <property type="match status" value="1"/>
</dbReference>
<feature type="signal peptide" evidence="4">
    <location>
        <begin position="1"/>
        <end position="21"/>
    </location>
</feature>
<keyword evidence="1" id="KW-0719">Serine esterase</keyword>
<reference evidence="6 7" key="1">
    <citation type="submission" date="2019-08" db="EMBL/GenBank/DDBJ databases">
        <authorList>
            <person name="Shi S."/>
        </authorList>
    </citation>
    <scope>NUCLEOTIDE SEQUENCE [LARGE SCALE GENOMIC DNA]</scope>
    <source>
        <strain evidence="6 7">GY10130</strain>
    </source>
</reference>
<evidence type="ECO:0000256" key="3">
    <source>
        <dbReference type="ARBA" id="ARBA00022801"/>
    </source>
</evidence>
<evidence type="ECO:0000256" key="1">
    <source>
        <dbReference type="ARBA" id="ARBA00022487"/>
    </source>
</evidence>
<proteinExistence type="predicted"/>
<dbReference type="GO" id="GO:0052689">
    <property type="term" value="F:carboxylic ester hydrolase activity"/>
    <property type="evidence" value="ECO:0007669"/>
    <property type="project" value="UniProtKB-KW"/>
</dbReference>
<name>A0A5C8KBA6_9BACT</name>
<evidence type="ECO:0000313" key="7">
    <source>
        <dbReference type="Proteomes" id="UP000321926"/>
    </source>
</evidence>
<gene>
    <name evidence="6" type="ORF">FVR03_07130</name>
</gene>
<comment type="caution">
    <text evidence="6">The sequence shown here is derived from an EMBL/GenBank/DDBJ whole genome shotgun (WGS) entry which is preliminary data.</text>
</comment>
<dbReference type="Gene3D" id="3.40.50.1820">
    <property type="entry name" value="alpha/beta hydrolase"/>
    <property type="match status" value="1"/>
</dbReference>
<keyword evidence="2 4" id="KW-0732">Signal</keyword>
<dbReference type="EMBL" id="VRTY01000020">
    <property type="protein sequence ID" value="TXK48984.1"/>
    <property type="molecule type" value="Genomic_DNA"/>
</dbReference>
<evidence type="ECO:0000256" key="2">
    <source>
        <dbReference type="ARBA" id="ARBA00022729"/>
    </source>
</evidence>
<dbReference type="AlphaFoldDB" id="A0A5C8KBA6"/>
<keyword evidence="7" id="KW-1185">Reference proteome</keyword>
<evidence type="ECO:0000259" key="5">
    <source>
        <dbReference type="Pfam" id="PF22244"/>
    </source>
</evidence>
<dbReference type="InterPro" id="IPR054579">
    <property type="entry name" value="GCE-like_dom"/>
</dbReference>
<keyword evidence="3" id="KW-0378">Hydrolase</keyword>
<dbReference type="SUPFAM" id="SSF53474">
    <property type="entry name" value="alpha/beta-Hydrolases"/>
    <property type="match status" value="1"/>
</dbReference>
<dbReference type="OrthoDB" id="9809261at2"/>